<dbReference type="PANTHER" id="PTHR22957">
    <property type="entry name" value="TBC1 DOMAIN FAMILY MEMBER GTPASE-ACTIVATING PROTEIN"/>
    <property type="match status" value="1"/>
</dbReference>
<keyword evidence="1" id="KW-0343">GTPase activation</keyword>
<dbReference type="PANTHER" id="PTHR22957:SF502">
    <property type="entry name" value="SMALL G PROTEIN SIGNALING MODULATOR 2-RELATED"/>
    <property type="match status" value="1"/>
</dbReference>
<dbReference type="InterPro" id="IPR037213">
    <property type="entry name" value="Run_dom_sf"/>
</dbReference>
<feature type="region of interest" description="Disordered" evidence="3">
    <location>
        <begin position="808"/>
        <end position="853"/>
    </location>
</feature>
<dbReference type="Pfam" id="PF02759">
    <property type="entry name" value="RUN"/>
    <property type="match status" value="1"/>
</dbReference>
<accession>A0ABM1ACU9</accession>
<dbReference type="Gene3D" id="2.30.29.230">
    <property type="match status" value="1"/>
</dbReference>
<dbReference type="Gene3D" id="1.10.472.80">
    <property type="entry name" value="Ypt/Rab-GAP domain of gyp1p, domain 3"/>
    <property type="match status" value="1"/>
</dbReference>
<feature type="domain" description="Rab-GAP TBC" evidence="4">
    <location>
        <begin position="593"/>
        <end position="1042"/>
    </location>
</feature>
<feature type="compositionally biased region" description="Low complexity" evidence="3">
    <location>
        <begin position="402"/>
        <end position="416"/>
    </location>
</feature>
<name>A0ABM1ACU9_APLCA</name>
<sequence length="1109" mass="124533">MASEPDERQRLLRAVKKEVKQIMEEAVTRKFVHEESSSITSLCAAVEACLLHCLKKRALGLFKYGSTMALLQKVSKNFEPAAEVSRLVSDLETPSSTELSGSRKSLDNNKNQTKKNNSSLSSGAKYLWLRLAIFEKKLAKILDYLVQNSSKYYEQEALISDPVDGPIFASLLVGPCALDYTKMKTTDHFWTDPPADELVQRHRIHSGGFTSPGSPKRQGLQIRRDASNATEDARDPKTFHLSAREYVESLHQNSKLTLLYGKNNVLVQPEDKEALAGYLSLHQSSEGLIIMWTPNQLMNGCCEEATDETDRSHFWEFAMTIYVDEIVYIHCHQQPDCRGTVVLVGQDGVQRPPIHFPKGGHLLSFLSCLENGLQPSGQLDPPLWSQKGKGKVFPKLRRKGSRLSSSSSTSSGSTTSMEEEEATDYVFRIIASFKPDMLTLEMLDPKAARTPRSPVSPEKSPWPVRRQLPPSPLVRSSVQTYARTQEEQNNTCLSQASNGVTHRYFDYVSHIKQLCDTMTKQIISRAFYGWLAHCRHLKTVRTHLSGLVYHAIVSENNPVDAANGLTPEMWNQLCVNGKVTNSAEVYRLVYYGGVSHELRREVWPYLLSHYKFGSTPEERVGLEQAVRTEYEKVMSEWLAVEAIIRQRDKETIAANLAKLSQESTDGHIPLVRKDSSLSNEVFVSFESEELSRPETVVEESSTARTTPSSDRKTSMELSITSSTVERGVGTETPPMVVKKDNSLQESPDDGMGDSIARGGSTTTETDRSKTDSVGDSGVLTPLTPRSLPTDVADRIVMTTKLSVDSAVVDEDSASASGPENKSRTGSATDDAMESSGKGEGMLGKSSLEPKAGLDYDPGLEVSRHLSASRESLLSPASPASNGGIYSAELLDSVALNLHRIDKDVQRCDRNYHYFTPENLEKLRNIMCTYVWQHLDIGYVQGMCDLVAPLLVIFDDESLAYSCFCQLMKRMSCNFPHGGAMDTHFANMRSLIQILDCELFEHMHQHGDYTHFYFCYRWFLLDFKRELVYDDVFSVWETIWAARHMTSSHFVLFIALALVQVYRDIILDNNMDFTDIIKFFNEMAEHHNAKQVLKISRELVLRLQTLIDNK</sequence>
<evidence type="ECO:0000256" key="1">
    <source>
        <dbReference type="ARBA" id="ARBA00022468"/>
    </source>
</evidence>
<feature type="compositionally biased region" description="Polar residues" evidence="3">
    <location>
        <begin position="94"/>
        <end position="103"/>
    </location>
</feature>
<evidence type="ECO:0000259" key="5">
    <source>
        <dbReference type="PROSITE" id="PS50826"/>
    </source>
</evidence>
<dbReference type="SMART" id="SM00593">
    <property type="entry name" value="RUN"/>
    <property type="match status" value="1"/>
</dbReference>
<dbReference type="SMART" id="SM00164">
    <property type="entry name" value="TBC"/>
    <property type="match status" value="1"/>
</dbReference>
<feature type="compositionally biased region" description="Polar residues" evidence="3">
    <location>
        <begin position="698"/>
        <end position="708"/>
    </location>
</feature>
<gene>
    <name evidence="7" type="primary">LOC101845052</name>
</gene>
<evidence type="ECO:0000259" key="4">
    <source>
        <dbReference type="PROSITE" id="PS50086"/>
    </source>
</evidence>
<dbReference type="PROSITE" id="PS50826">
    <property type="entry name" value="RUN"/>
    <property type="match status" value="1"/>
</dbReference>
<dbReference type="CDD" id="cd15784">
    <property type="entry name" value="PH_RUTBC"/>
    <property type="match status" value="1"/>
</dbReference>
<dbReference type="GeneID" id="101845052"/>
<dbReference type="Gene3D" id="1.10.8.270">
    <property type="entry name" value="putative rabgap domain of human tbc1 domain family member 14 like domains"/>
    <property type="match status" value="1"/>
</dbReference>
<feature type="compositionally biased region" description="Polar residues" evidence="3">
    <location>
        <begin position="817"/>
        <end position="827"/>
    </location>
</feature>
<evidence type="ECO:0000313" key="6">
    <source>
        <dbReference type="Proteomes" id="UP000694888"/>
    </source>
</evidence>
<dbReference type="InterPro" id="IPR000195">
    <property type="entry name" value="Rab-GAP-TBC_dom"/>
</dbReference>
<dbReference type="Gene3D" id="1.20.58.900">
    <property type="match status" value="1"/>
</dbReference>
<protein>
    <submittedName>
        <fullName evidence="7">Small G protein signaling modulator 1</fullName>
    </submittedName>
</protein>
<feature type="region of interest" description="Disordered" evidence="3">
    <location>
        <begin position="205"/>
        <end position="235"/>
    </location>
</feature>
<feature type="region of interest" description="Disordered" evidence="3">
    <location>
        <begin position="445"/>
        <end position="469"/>
    </location>
</feature>
<proteinExistence type="inferred from homology"/>
<organism evidence="6 7">
    <name type="scientific">Aplysia californica</name>
    <name type="common">California sea hare</name>
    <dbReference type="NCBI Taxonomy" id="6500"/>
    <lineage>
        <taxon>Eukaryota</taxon>
        <taxon>Metazoa</taxon>
        <taxon>Spiralia</taxon>
        <taxon>Lophotrochozoa</taxon>
        <taxon>Mollusca</taxon>
        <taxon>Gastropoda</taxon>
        <taxon>Heterobranchia</taxon>
        <taxon>Euthyneura</taxon>
        <taxon>Tectipleura</taxon>
        <taxon>Aplysiida</taxon>
        <taxon>Aplysioidea</taxon>
        <taxon>Aplysiidae</taxon>
        <taxon>Aplysia</taxon>
    </lineage>
</organism>
<dbReference type="PROSITE" id="PS50086">
    <property type="entry name" value="TBC_RABGAP"/>
    <property type="match status" value="1"/>
</dbReference>
<feature type="compositionally biased region" description="Polar residues" evidence="3">
    <location>
        <begin position="715"/>
        <end position="724"/>
    </location>
</feature>
<evidence type="ECO:0000256" key="3">
    <source>
        <dbReference type="SAM" id="MobiDB-lite"/>
    </source>
</evidence>
<feature type="region of interest" description="Disordered" evidence="3">
    <location>
        <begin position="94"/>
        <end position="119"/>
    </location>
</feature>
<feature type="compositionally biased region" description="Basic and acidic residues" evidence="3">
    <location>
        <begin position="222"/>
        <end position="235"/>
    </location>
</feature>
<feature type="region of interest" description="Disordered" evidence="3">
    <location>
        <begin position="688"/>
        <end position="786"/>
    </location>
</feature>
<feature type="region of interest" description="Disordered" evidence="3">
    <location>
        <begin position="394"/>
        <end position="418"/>
    </location>
</feature>
<dbReference type="SUPFAM" id="SSF47923">
    <property type="entry name" value="Ypt/Rab-GAP domain of gyp1p"/>
    <property type="match status" value="2"/>
</dbReference>
<dbReference type="Proteomes" id="UP000694888">
    <property type="component" value="Unplaced"/>
</dbReference>
<dbReference type="InterPro" id="IPR037745">
    <property type="entry name" value="SGSM1/2"/>
</dbReference>
<dbReference type="CDD" id="cd17687">
    <property type="entry name" value="RUN_SGSM1_like"/>
    <property type="match status" value="1"/>
</dbReference>
<dbReference type="InterPro" id="IPR021935">
    <property type="entry name" value="SGSM1/2_RBD"/>
</dbReference>
<dbReference type="Pfam" id="PF12068">
    <property type="entry name" value="PH_RBD"/>
    <property type="match status" value="1"/>
</dbReference>
<feature type="compositionally biased region" description="Low complexity" evidence="3">
    <location>
        <begin position="108"/>
        <end position="119"/>
    </location>
</feature>
<evidence type="ECO:0000256" key="2">
    <source>
        <dbReference type="ARBA" id="ARBA00034124"/>
    </source>
</evidence>
<feature type="domain" description="RUN" evidence="5">
    <location>
        <begin position="33"/>
        <end position="188"/>
    </location>
</feature>
<comment type="similarity">
    <text evidence="2">Belongs to the RUTBC family.</text>
</comment>
<dbReference type="InterPro" id="IPR035969">
    <property type="entry name" value="Rab-GAP_TBC_sf"/>
</dbReference>
<reference evidence="7" key="1">
    <citation type="submission" date="2025-08" db="UniProtKB">
        <authorList>
            <consortium name="RefSeq"/>
        </authorList>
    </citation>
    <scope>IDENTIFICATION</scope>
</reference>
<dbReference type="SUPFAM" id="SSF140741">
    <property type="entry name" value="RUN domain-like"/>
    <property type="match status" value="1"/>
</dbReference>
<dbReference type="InterPro" id="IPR004012">
    <property type="entry name" value="Run_dom"/>
</dbReference>
<dbReference type="RefSeq" id="XP_012945255.1">
    <property type="nucleotide sequence ID" value="XM_013089801.2"/>
</dbReference>
<dbReference type="Pfam" id="PF00566">
    <property type="entry name" value="RabGAP-TBC"/>
    <property type="match status" value="1"/>
</dbReference>
<keyword evidence="6" id="KW-1185">Reference proteome</keyword>
<evidence type="ECO:0000313" key="7">
    <source>
        <dbReference type="RefSeq" id="XP_012945255.1"/>
    </source>
</evidence>